<evidence type="ECO:0000313" key="2">
    <source>
        <dbReference type="Proteomes" id="UP001153269"/>
    </source>
</evidence>
<sequence length="126" mass="13274">MDPVSLGSSSGSRRSLCAPAATPGVCTVTCADATSGIREYKPLVPRRQKKELVQVNTAPPSCPSATAAATPSRRCILTARVIIQSLMKLLSDQPHPEAAAMGEVGVHSLTLGLHERYREEISGPPL</sequence>
<protein>
    <submittedName>
        <fullName evidence="1">Uncharacterized protein</fullName>
    </submittedName>
</protein>
<reference evidence="1" key="1">
    <citation type="submission" date="2020-03" db="EMBL/GenBank/DDBJ databases">
        <authorList>
            <person name="Weist P."/>
        </authorList>
    </citation>
    <scope>NUCLEOTIDE SEQUENCE</scope>
</reference>
<accession>A0A9N7TMD3</accession>
<dbReference type="EMBL" id="CADEAL010000117">
    <property type="protein sequence ID" value="CAB1414683.1"/>
    <property type="molecule type" value="Genomic_DNA"/>
</dbReference>
<evidence type="ECO:0000313" key="1">
    <source>
        <dbReference type="EMBL" id="CAB1414683.1"/>
    </source>
</evidence>
<dbReference type="AlphaFoldDB" id="A0A9N7TMD3"/>
<name>A0A9N7TMD3_PLEPL</name>
<gene>
    <name evidence="1" type="ORF">PLEPLA_LOCUS2392</name>
</gene>
<proteinExistence type="predicted"/>
<keyword evidence="2" id="KW-1185">Reference proteome</keyword>
<dbReference type="Proteomes" id="UP001153269">
    <property type="component" value="Unassembled WGS sequence"/>
</dbReference>
<organism evidence="1 2">
    <name type="scientific">Pleuronectes platessa</name>
    <name type="common">European plaice</name>
    <dbReference type="NCBI Taxonomy" id="8262"/>
    <lineage>
        <taxon>Eukaryota</taxon>
        <taxon>Metazoa</taxon>
        <taxon>Chordata</taxon>
        <taxon>Craniata</taxon>
        <taxon>Vertebrata</taxon>
        <taxon>Euteleostomi</taxon>
        <taxon>Actinopterygii</taxon>
        <taxon>Neopterygii</taxon>
        <taxon>Teleostei</taxon>
        <taxon>Neoteleostei</taxon>
        <taxon>Acanthomorphata</taxon>
        <taxon>Carangaria</taxon>
        <taxon>Pleuronectiformes</taxon>
        <taxon>Pleuronectoidei</taxon>
        <taxon>Pleuronectidae</taxon>
        <taxon>Pleuronectes</taxon>
    </lineage>
</organism>
<comment type="caution">
    <text evidence="1">The sequence shown here is derived from an EMBL/GenBank/DDBJ whole genome shotgun (WGS) entry which is preliminary data.</text>
</comment>